<dbReference type="InterPro" id="IPR029058">
    <property type="entry name" value="AB_hydrolase_fold"/>
</dbReference>
<organism evidence="2 3">
    <name type="scientific">Neosynechococcus sphagnicola sy1</name>
    <dbReference type="NCBI Taxonomy" id="1497020"/>
    <lineage>
        <taxon>Bacteria</taxon>
        <taxon>Bacillati</taxon>
        <taxon>Cyanobacteriota</taxon>
        <taxon>Cyanophyceae</taxon>
        <taxon>Neosynechococcales</taxon>
        <taxon>Neosynechococcaceae</taxon>
        <taxon>Neosynechococcus</taxon>
    </lineage>
</organism>
<dbReference type="EMBL" id="JJML01000002">
    <property type="protein sequence ID" value="KGF73923.1"/>
    <property type="molecule type" value="Genomic_DNA"/>
</dbReference>
<sequence length="192" mass="20852">MDSSPLRVVLCPGFHPPELTDQFWQGLAEQVSDMAILPPLCFPAPDYPAYSPLHILAFLHHHLPIAATAPPLVFIGFSAGVVGAIAAANIWQYQGTVRALFALDGWGVPLAAPFPIHRLSHDAFTHWSSVLLGGGDPSFYADPAVPHLDLWRSPQTTIGWWISRSGDRGATTAAQFLGQWLRQYGNQAQPAP</sequence>
<keyword evidence="1" id="KW-0812">Transmembrane</keyword>
<reference evidence="2 3" key="1">
    <citation type="journal article" date="2014" name="Mol. Ecol.">
        <title>Evolution of Synechococcus.</title>
        <authorList>
            <person name="Dvorak P."/>
            <person name="Casamatta D."/>
            <person name="Hasler P."/>
            <person name="Poulickova A."/>
            <person name="Ondrej V."/>
            <person name="Sanges R."/>
        </authorList>
    </citation>
    <scope>NUCLEOTIDE SEQUENCE [LARGE SCALE GENOMIC DNA]</scope>
    <source>
        <strain evidence="2 3">CAUP A 1101</strain>
    </source>
</reference>
<dbReference type="SUPFAM" id="SSF53474">
    <property type="entry name" value="alpha/beta-Hydrolases"/>
    <property type="match status" value="1"/>
</dbReference>
<dbReference type="Proteomes" id="UP000030170">
    <property type="component" value="Unassembled WGS sequence"/>
</dbReference>
<name>A0A098TT19_9CYAN</name>
<feature type="transmembrane region" description="Helical" evidence="1">
    <location>
        <begin position="72"/>
        <end position="91"/>
    </location>
</feature>
<accession>A0A098TT19</accession>
<gene>
    <name evidence="2" type="ORF">DO97_06155</name>
</gene>
<evidence type="ECO:0008006" key="4">
    <source>
        <dbReference type="Google" id="ProtNLM"/>
    </source>
</evidence>
<proteinExistence type="predicted"/>
<dbReference type="OrthoDB" id="529979at2"/>
<evidence type="ECO:0000313" key="3">
    <source>
        <dbReference type="Proteomes" id="UP000030170"/>
    </source>
</evidence>
<keyword evidence="3" id="KW-1185">Reference proteome</keyword>
<dbReference type="AlphaFoldDB" id="A0A098TT19"/>
<protein>
    <recommendedName>
        <fullName evidence="4">Alpha/beta hydrolase</fullName>
    </recommendedName>
</protein>
<dbReference type="STRING" id="1497020.DO97_06155"/>
<evidence type="ECO:0000313" key="2">
    <source>
        <dbReference type="EMBL" id="KGF73923.1"/>
    </source>
</evidence>
<keyword evidence="1" id="KW-1133">Transmembrane helix</keyword>
<comment type="caution">
    <text evidence="2">The sequence shown here is derived from an EMBL/GenBank/DDBJ whole genome shotgun (WGS) entry which is preliminary data.</text>
</comment>
<dbReference type="RefSeq" id="WP_036530557.1">
    <property type="nucleotide sequence ID" value="NZ_JJML01000002.1"/>
</dbReference>
<keyword evidence="1" id="KW-0472">Membrane</keyword>
<evidence type="ECO:0000256" key="1">
    <source>
        <dbReference type="SAM" id="Phobius"/>
    </source>
</evidence>